<name>A0AAV7KBX6_9METZ</name>
<dbReference type="Proteomes" id="UP001165289">
    <property type="component" value="Unassembled WGS sequence"/>
</dbReference>
<reference evidence="1 2" key="1">
    <citation type="journal article" date="2023" name="BMC Biol.">
        <title>The compact genome of the sponge Oopsacas minuta (Hexactinellida) is lacking key metazoan core genes.</title>
        <authorList>
            <person name="Santini S."/>
            <person name="Schenkelaars Q."/>
            <person name="Jourda C."/>
            <person name="Duchesne M."/>
            <person name="Belahbib H."/>
            <person name="Rocher C."/>
            <person name="Selva M."/>
            <person name="Riesgo A."/>
            <person name="Vervoort M."/>
            <person name="Leys S.P."/>
            <person name="Kodjabachian L."/>
            <person name="Le Bivic A."/>
            <person name="Borchiellini C."/>
            <person name="Claverie J.M."/>
            <person name="Renard E."/>
        </authorList>
    </citation>
    <scope>NUCLEOTIDE SEQUENCE [LARGE SCALE GENOMIC DNA]</scope>
    <source>
        <strain evidence="1">SPO-2</strain>
    </source>
</reference>
<protein>
    <submittedName>
        <fullName evidence="1">Uncharacterized protein</fullName>
    </submittedName>
</protein>
<dbReference type="EMBL" id="JAKMXF010000082">
    <property type="protein sequence ID" value="KAI6658698.1"/>
    <property type="molecule type" value="Genomic_DNA"/>
</dbReference>
<organism evidence="1 2">
    <name type="scientific">Oopsacas minuta</name>
    <dbReference type="NCBI Taxonomy" id="111878"/>
    <lineage>
        <taxon>Eukaryota</taxon>
        <taxon>Metazoa</taxon>
        <taxon>Porifera</taxon>
        <taxon>Hexactinellida</taxon>
        <taxon>Hexasterophora</taxon>
        <taxon>Lyssacinosida</taxon>
        <taxon>Leucopsacidae</taxon>
        <taxon>Oopsacas</taxon>
    </lineage>
</organism>
<gene>
    <name evidence="1" type="ORF">LOD99_10972</name>
</gene>
<sequence>MGVSSDHPEHLGELIRRRQMEAIIGEENSRSRVEQRSFTIANLIHAHPSQDWMVVRHENRGIHLIHILRDHSGGNPKERANVKINSPRFQYRKWVHLNRCKPWGNGEKVCLNYLEPTDNRVEIAPETEEEVFKMSMAIY</sequence>
<evidence type="ECO:0000313" key="1">
    <source>
        <dbReference type="EMBL" id="KAI6658698.1"/>
    </source>
</evidence>
<keyword evidence="2" id="KW-1185">Reference proteome</keyword>
<accession>A0AAV7KBX6</accession>
<comment type="caution">
    <text evidence="1">The sequence shown here is derived from an EMBL/GenBank/DDBJ whole genome shotgun (WGS) entry which is preliminary data.</text>
</comment>
<proteinExistence type="predicted"/>
<evidence type="ECO:0000313" key="2">
    <source>
        <dbReference type="Proteomes" id="UP001165289"/>
    </source>
</evidence>
<dbReference type="AlphaFoldDB" id="A0AAV7KBX6"/>